<reference evidence="9 10" key="1">
    <citation type="submission" date="2016-03" db="EMBL/GenBank/DDBJ databases">
        <title>Speciation and ecological success in dimly lit waters: horizontal gene transfer in a green sulfur bacteria bloom unveiled by metagenomic assembly.</title>
        <authorList>
            <person name="Llorens-Mares T."/>
            <person name="Liu Z."/>
            <person name="Allen L.Z."/>
            <person name="Rusch D.B."/>
            <person name="Craig M.T."/>
            <person name="Dupont C.L."/>
            <person name="Bryant D.A."/>
            <person name="Casamayor E.O."/>
        </authorList>
    </citation>
    <scope>NUCLEOTIDE SEQUENCE [LARGE SCALE GENOMIC DNA]</scope>
    <source>
        <strain evidence="9">CIII</strain>
    </source>
</reference>
<dbReference type="PANTHER" id="PTHR30026:SF20">
    <property type="entry name" value="OUTER MEMBRANE PROTEIN TOLC"/>
    <property type="match status" value="1"/>
</dbReference>
<comment type="subcellular location">
    <subcellularLocation>
        <location evidence="1">Cell outer membrane</location>
    </subcellularLocation>
</comment>
<evidence type="ECO:0000256" key="1">
    <source>
        <dbReference type="ARBA" id="ARBA00004442"/>
    </source>
</evidence>
<dbReference type="Gene3D" id="1.20.1600.10">
    <property type="entry name" value="Outer membrane efflux proteins (OEP)"/>
    <property type="match status" value="1"/>
</dbReference>
<feature type="signal peptide" evidence="8">
    <location>
        <begin position="1"/>
        <end position="22"/>
    </location>
</feature>
<evidence type="ECO:0000313" key="10">
    <source>
        <dbReference type="Proteomes" id="UP000076481"/>
    </source>
</evidence>
<evidence type="ECO:0000256" key="5">
    <source>
        <dbReference type="ARBA" id="ARBA00022692"/>
    </source>
</evidence>
<dbReference type="InterPro" id="IPR003423">
    <property type="entry name" value="OMP_efflux"/>
</dbReference>
<gene>
    <name evidence="9" type="ORF">A3K90_03805</name>
</gene>
<dbReference type="InterPro" id="IPR051906">
    <property type="entry name" value="TolC-like"/>
</dbReference>
<dbReference type="PIRSF" id="PIRSF001892">
    <property type="entry name" value="CyaE"/>
    <property type="match status" value="1"/>
</dbReference>
<protein>
    <submittedName>
        <fullName evidence="9">Transporter</fullName>
    </submittedName>
</protein>
<keyword evidence="8" id="KW-0732">Signal</keyword>
<sequence length="467" mass="51355">MFRFSTLTVLLCALLMPLVAHAAPGSPDTLQAPLHAPLRVSVADAVRIGMEKSRRLEIARLECDMSAAKVREAWSPILPQLSSGFTYTRSLKSSVLFFPSSFGAVEGNQSGFTPINISADNSGKATLDLQQSIFNGAAFAGIRGAGIVKKISAEAYRDAESVVVADIRMAYFDALISRDQLQLVRDSIERWEEARKDTGAMFRQGVAADIDTLKAYLSVENLRPDLIQAENRVLNTLTRLKNAIGLDPAVPLLLTDSLSVPVATYPADAAIAWREALRARPDVRQLELQVEAEREKISAARAERFPTLTAFGELASQTAFNDDTYIEDSVWPVSSSVGLQLSLPIFTGYRISARVEQAKIARFQSMARLEDLKANVLAELEVRLSNMREARKRIDVQSKTIGMAERSYRISLLRFREGVGSRLELTDAELQLNKARTNYLQAVYDCLSADVALDRSLGRTPSPGGEN</sequence>
<evidence type="ECO:0000256" key="6">
    <source>
        <dbReference type="ARBA" id="ARBA00023136"/>
    </source>
</evidence>
<keyword evidence="4" id="KW-1134">Transmembrane beta strand</keyword>
<keyword evidence="3" id="KW-0813">Transport</keyword>
<keyword evidence="5" id="KW-0812">Transmembrane</keyword>
<organism evidence="9 10">
    <name type="scientific">Pelodictyon luteolum</name>
    <dbReference type="NCBI Taxonomy" id="1100"/>
    <lineage>
        <taxon>Bacteria</taxon>
        <taxon>Pseudomonadati</taxon>
        <taxon>Chlorobiota</taxon>
        <taxon>Chlorobiia</taxon>
        <taxon>Chlorobiales</taxon>
        <taxon>Chlorobiaceae</taxon>
        <taxon>Chlorobium/Pelodictyon group</taxon>
        <taxon>Pelodictyon</taxon>
    </lineage>
</organism>
<dbReference type="SUPFAM" id="SSF56954">
    <property type="entry name" value="Outer membrane efflux proteins (OEP)"/>
    <property type="match status" value="1"/>
</dbReference>
<accession>A0A165LSY9</accession>
<dbReference type="GO" id="GO:0015562">
    <property type="term" value="F:efflux transmembrane transporter activity"/>
    <property type="evidence" value="ECO:0007669"/>
    <property type="project" value="InterPro"/>
</dbReference>
<keyword evidence="6" id="KW-0472">Membrane</keyword>
<comment type="similarity">
    <text evidence="2">Belongs to the outer membrane factor (OMF) (TC 1.B.17) family.</text>
</comment>
<dbReference type="GO" id="GO:1990281">
    <property type="term" value="C:efflux pump complex"/>
    <property type="evidence" value="ECO:0007669"/>
    <property type="project" value="TreeGrafter"/>
</dbReference>
<dbReference type="GO" id="GO:0015288">
    <property type="term" value="F:porin activity"/>
    <property type="evidence" value="ECO:0007669"/>
    <property type="project" value="TreeGrafter"/>
</dbReference>
<dbReference type="Proteomes" id="UP000076481">
    <property type="component" value="Unassembled WGS sequence"/>
</dbReference>
<evidence type="ECO:0000256" key="3">
    <source>
        <dbReference type="ARBA" id="ARBA00022448"/>
    </source>
</evidence>
<name>A0A165LSY9_PELLU</name>
<comment type="caution">
    <text evidence="9">The sequence shown here is derived from an EMBL/GenBank/DDBJ whole genome shotgun (WGS) entry which is preliminary data.</text>
</comment>
<dbReference type="Pfam" id="PF02321">
    <property type="entry name" value="OEP"/>
    <property type="match status" value="2"/>
</dbReference>
<feature type="chain" id="PRO_5007861914" evidence="8">
    <location>
        <begin position="23"/>
        <end position="467"/>
    </location>
</feature>
<keyword evidence="7" id="KW-0998">Cell outer membrane</keyword>
<evidence type="ECO:0000256" key="4">
    <source>
        <dbReference type="ARBA" id="ARBA00022452"/>
    </source>
</evidence>
<dbReference type="EMBL" id="LVWG01000027">
    <property type="protein sequence ID" value="KZK74389.1"/>
    <property type="molecule type" value="Genomic_DNA"/>
</dbReference>
<evidence type="ECO:0000313" key="9">
    <source>
        <dbReference type="EMBL" id="KZK74389.1"/>
    </source>
</evidence>
<dbReference type="AlphaFoldDB" id="A0A165LSY9"/>
<evidence type="ECO:0000256" key="8">
    <source>
        <dbReference type="SAM" id="SignalP"/>
    </source>
</evidence>
<evidence type="ECO:0000256" key="2">
    <source>
        <dbReference type="ARBA" id="ARBA00007613"/>
    </source>
</evidence>
<evidence type="ECO:0000256" key="7">
    <source>
        <dbReference type="ARBA" id="ARBA00023237"/>
    </source>
</evidence>
<dbReference type="GO" id="GO:0009279">
    <property type="term" value="C:cell outer membrane"/>
    <property type="evidence" value="ECO:0007669"/>
    <property type="project" value="UniProtKB-SubCell"/>
</dbReference>
<dbReference type="RefSeq" id="WP_303681439.1">
    <property type="nucleotide sequence ID" value="NZ_LVWG01000027.1"/>
</dbReference>
<dbReference type="InterPro" id="IPR028351">
    <property type="entry name" value="CyaE"/>
</dbReference>
<proteinExistence type="inferred from homology"/>
<dbReference type="PANTHER" id="PTHR30026">
    <property type="entry name" value="OUTER MEMBRANE PROTEIN TOLC"/>
    <property type="match status" value="1"/>
</dbReference>